<comment type="caution">
    <text evidence="2">The sequence shown here is derived from an EMBL/GenBank/DDBJ whole genome shotgun (WGS) entry which is preliminary data.</text>
</comment>
<sequence>MEGRRPSARMRLMLAVTGVLWGGAVVGGMTALARYSHTAGPSAEPPARFPEDSALRPTPGRFLLVMLAHPRCPCTRASLAELQEVMERAGPRVDAHVLFLHPERADAAWEEGPLWQRAAAIPGVTVRQDEGGVEAQRFGATTSGHVLLFDAGGHLRFSGGITGSRGHEGNNAGRASVEALVMQEEGRSQHPVYGCALEDPQPLLAGSQRP</sequence>
<keyword evidence="1" id="KW-0472">Membrane</keyword>
<dbReference type="InterPro" id="IPR036249">
    <property type="entry name" value="Thioredoxin-like_sf"/>
</dbReference>
<dbReference type="Gene3D" id="3.40.30.10">
    <property type="entry name" value="Glutaredoxin"/>
    <property type="match status" value="1"/>
</dbReference>
<keyword evidence="1" id="KW-1133">Transmembrane helix</keyword>
<reference evidence="2 3" key="1">
    <citation type="submission" date="2022-11" db="EMBL/GenBank/DDBJ databases">
        <title>Minimal conservation of predation-associated metabolite biosynthetic gene clusters underscores biosynthetic potential of Myxococcota including descriptions for ten novel species: Archangium lansinium sp. nov., Myxococcus landrumus sp. nov., Nannocystis bai.</title>
        <authorList>
            <person name="Ahearne A."/>
            <person name="Stevens C."/>
            <person name="Dowd S."/>
        </authorList>
    </citation>
    <scope>NUCLEOTIDE SEQUENCE [LARGE SCALE GENOMIC DNA]</scope>
    <source>
        <strain evidence="2 3">NCWAL01</strain>
    </source>
</reference>
<keyword evidence="3" id="KW-1185">Reference proteome</keyword>
<evidence type="ECO:0000313" key="3">
    <source>
        <dbReference type="Proteomes" id="UP001221838"/>
    </source>
</evidence>
<proteinExistence type="predicted"/>
<evidence type="ECO:0000313" key="2">
    <source>
        <dbReference type="EMBL" id="MDC0711302.1"/>
    </source>
</evidence>
<organism evidence="2 3">
    <name type="scientific">Stigmatella ashevillensis</name>
    <dbReference type="NCBI Taxonomy" id="2995309"/>
    <lineage>
        <taxon>Bacteria</taxon>
        <taxon>Pseudomonadati</taxon>
        <taxon>Myxococcota</taxon>
        <taxon>Myxococcia</taxon>
        <taxon>Myxococcales</taxon>
        <taxon>Cystobacterineae</taxon>
        <taxon>Archangiaceae</taxon>
        <taxon>Stigmatella</taxon>
    </lineage>
</organism>
<dbReference type="RefSeq" id="WP_272141258.1">
    <property type="nucleotide sequence ID" value="NZ_JAQNDM010000002.1"/>
</dbReference>
<dbReference type="SUPFAM" id="SSF52833">
    <property type="entry name" value="Thioredoxin-like"/>
    <property type="match status" value="1"/>
</dbReference>
<evidence type="ECO:0000256" key="1">
    <source>
        <dbReference type="SAM" id="Phobius"/>
    </source>
</evidence>
<keyword evidence="1" id="KW-0812">Transmembrane</keyword>
<name>A0ABT5DG53_9BACT</name>
<feature type="transmembrane region" description="Helical" evidence="1">
    <location>
        <begin position="12"/>
        <end position="33"/>
    </location>
</feature>
<accession>A0ABT5DG53</accession>
<gene>
    <name evidence="2" type="ORF">POL68_22725</name>
</gene>
<dbReference type="EMBL" id="JAQNDM010000002">
    <property type="protein sequence ID" value="MDC0711302.1"/>
    <property type="molecule type" value="Genomic_DNA"/>
</dbReference>
<protein>
    <submittedName>
        <fullName evidence="2">RedB protein</fullName>
    </submittedName>
</protein>
<dbReference type="Proteomes" id="UP001221838">
    <property type="component" value="Unassembled WGS sequence"/>
</dbReference>